<accession>A0A2W4LP36</accession>
<sequence>MTKTQLTAVINDPRIADERHVNAYRVSGLLLVLYGFVPIGWTTYAFLSRDAPLGEFLRSVVWPVKTELVLAMTPYEWAFAVSLIVVGACALARRRAARGGAAALAVGMLVVSVREAVGAFDPDYRAGFVEQDEGPWLIVTRVSGLVIGVVVLLLMARARDDRNPRVRNVTYPIAGVVIAAAGALQIAGLLVTPGGDAFVRRALDPVGHSPASMTASVPLYQLFLIVAMVVIGLLAVTQLRIARGAALAIVPVAGYVAYFFLTPQLPYLNLELLLDHTAFALTYAGLAASVLAAVVVAVLFARRDPDEPVAPSDAAPATASADDDGQEGIGTTAEAR</sequence>
<organism evidence="4">
    <name type="scientific">Thermocrispum agreste</name>
    <dbReference type="NCBI Taxonomy" id="37925"/>
    <lineage>
        <taxon>Bacteria</taxon>
        <taxon>Bacillati</taxon>
        <taxon>Actinomycetota</taxon>
        <taxon>Actinomycetes</taxon>
        <taxon>Pseudonocardiales</taxon>
        <taxon>Pseudonocardiaceae</taxon>
        <taxon>Thermocrispum</taxon>
    </lineage>
</organism>
<feature type="transmembrane region" description="Helical" evidence="2">
    <location>
        <begin position="137"/>
        <end position="156"/>
    </location>
</feature>
<dbReference type="AlphaFoldDB" id="A0A2W4LP36"/>
<dbReference type="Proteomes" id="UP000249324">
    <property type="component" value="Unassembled WGS sequence"/>
</dbReference>
<evidence type="ECO:0000313" key="5">
    <source>
        <dbReference type="Proteomes" id="UP000249324"/>
    </source>
</evidence>
<keyword evidence="2" id="KW-0812">Transmembrane</keyword>
<evidence type="ECO:0000313" key="4">
    <source>
        <dbReference type="EMBL" id="PZM99443.1"/>
    </source>
</evidence>
<feature type="transmembrane region" description="Helical" evidence="2">
    <location>
        <begin position="29"/>
        <end position="48"/>
    </location>
</feature>
<reference evidence="3 5" key="3">
    <citation type="journal article" date="2021" name="BMC Genomics">
        <title>Genome-resolved metagenome and metatranscriptome analyses of thermophilic composting reveal key bacterial players and their metabolic interactions.</title>
        <authorList>
            <person name="Braga L.P.P."/>
            <person name="Pereira R.V."/>
            <person name="Martins L.F."/>
            <person name="Moura L.M.S."/>
            <person name="Sanchez F.B."/>
            <person name="Patane J.S.L."/>
            <person name="da Silva A.M."/>
            <person name="Setubal J.C."/>
        </authorList>
    </citation>
    <scope>NUCLEOTIDE SEQUENCE [LARGE SCALE GENOMIC DNA]</scope>
    <source>
        <strain evidence="3">ZC4RG45</strain>
    </source>
</reference>
<gene>
    <name evidence="3" type="ORF">DIU77_018505</name>
    <name evidence="4" type="ORF">DIU77_05795</name>
</gene>
<reference evidence="4" key="2">
    <citation type="submission" date="2018-05" db="EMBL/GenBank/DDBJ databases">
        <authorList>
            <person name="Lanie J.A."/>
            <person name="Ng W.-L."/>
            <person name="Kazmierczak K.M."/>
            <person name="Andrzejewski T.M."/>
            <person name="Davidsen T.M."/>
            <person name="Wayne K.J."/>
            <person name="Tettelin H."/>
            <person name="Glass J.I."/>
            <person name="Rusch D."/>
            <person name="Podicherti R."/>
            <person name="Tsui H.-C.T."/>
            <person name="Winkler M.E."/>
        </authorList>
    </citation>
    <scope>NUCLEOTIDE SEQUENCE</scope>
    <source>
        <strain evidence="4">ZC4RG45</strain>
    </source>
</reference>
<evidence type="ECO:0000313" key="3">
    <source>
        <dbReference type="EMBL" id="MFO7194237.1"/>
    </source>
</evidence>
<feature type="region of interest" description="Disordered" evidence="1">
    <location>
        <begin position="306"/>
        <end position="336"/>
    </location>
</feature>
<keyword evidence="2" id="KW-1133">Transmembrane helix</keyword>
<feature type="transmembrane region" description="Helical" evidence="2">
    <location>
        <begin position="281"/>
        <end position="301"/>
    </location>
</feature>
<dbReference type="EMBL" id="QGUI01000162">
    <property type="protein sequence ID" value="PZM99443.1"/>
    <property type="molecule type" value="Genomic_DNA"/>
</dbReference>
<keyword evidence="2" id="KW-0472">Membrane</keyword>
<proteinExistence type="predicted"/>
<dbReference type="EMBL" id="QGUI02000394">
    <property type="protein sequence ID" value="MFO7194237.1"/>
    <property type="molecule type" value="Genomic_DNA"/>
</dbReference>
<comment type="caution">
    <text evidence="4">The sequence shown here is derived from an EMBL/GenBank/DDBJ whole genome shotgun (WGS) entry which is preliminary data.</text>
</comment>
<feature type="transmembrane region" description="Helical" evidence="2">
    <location>
        <begin position="168"/>
        <end position="191"/>
    </location>
</feature>
<feature type="compositionally biased region" description="Low complexity" evidence="1">
    <location>
        <begin position="310"/>
        <end position="320"/>
    </location>
</feature>
<name>A0A2W4LP36_9PSEU</name>
<feature type="transmembrane region" description="Helical" evidence="2">
    <location>
        <begin position="68"/>
        <end position="92"/>
    </location>
</feature>
<feature type="transmembrane region" description="Helical" evidence="2">
    <location>
        <begin position="219"/>
        <end position="237"/>
    </location>
</feature>
<feature type="transmembrane region" description="Helical" evidence="2">
    <location>
        <begin position="99"/>
        <end position="117"/>
    </location>
</feature>
<evidence type="ECO:0000256" key="1">
    <source>
        <dbReference type="SAM" id="MobiDB-lite"/>
    </source>
</evidence>
<reference evidence="3" key="1">
    <citation type="submission" date="2018-05" db="EMBL/GenBank/DDBJ databases">
        <authorList>
            <person name="Moura L."/>
            <person name="Setubal J.C."/>
        </authorList>
    </citation>
    <scope>NUCLEOTIDE SEQUENCE</scope>
    <source>
        <strain evidence="3">ZC4RG45</strain>
    </source>
</reference>
<evidence type="ECO:0000256" key="2">
    <source>
        <dbReference type="SAM" id="Phobius"/>
    </source>
</evidence>
<feature type="transmembrane region" description="Helical" evidence="2">
    <location>
        <begin position="244"/>
        <end position="261"/>
    </location>
</feature>
<protein>
    <submittedName>
        <fullName evidence="4">Uncharacterized protein</fullName>
    </submittedName>
</protein>
<reference evidence="3" key="4">
    <citation type="submission" date="2023-08" db="EMBL/GenBank/DDBJ databases">
        <authorList>
            <person name="Guima S.E.S."/>
            <person name="Martins L.F."/>
            <person name="Silva A.M."/>
            <person name="Setubal J.C."/>
        </authorList>
    </citation>
    <scope>NUCLEOTIDE SEQUENCE</scope>
    <source>
        <strain evidence="3">ZC4RG45</strain>
    </source>
</reference>